<evidence type="ECO:0000313" key="2">
    <source>
        <dbReference type="Proteomes" id="UP000289775"/>
    </source>
</evidence>
<name>A0A444WAI9_9FLAO</name>
<protein>
    <submittedName>
        <fullName evidence="1">Transcriptional regulator, ArsR family</fullName>
    </submittedName>
</protein>
<dbReference type="Proteomes" id="UP000289775">
    <property type="component" value="Unassembled WGS sequence"/>
</dbReference>
<dbReference type="AlphaFoldDB" id="A0A444WAI9"/>
<organism evidence="1 2">
    <name type="scientific">Flavobacterium beibuense</name>
    <dbReference type="NCBI Taxonomy" id="657326"/>
    <lineage>
        <taxon>Bacteria</taxon>
        <taxon>Pseudomonadati</taxon>
        <taxon>Bacteroidota</taxon>
        <taxon>Flavobacteriia</taxon>
        <taxon>Flavobacteriales</taxon>
        <taxon>Flavobacteriaceae</taxon>
        <taxon>Flavobacterium</taxon>
    </lineage>
</organism>
<keyword evidence="2" id="KW-1185">Reference proteome</keyword>
<comment type="caution">
    <text evidence="1">The sequence shown here is derived from an EMBL/GenBank/DDBJ whole genome shotgun (WGS) entry which is preliminary data.</text>
</comment>
<dbReference type="SUPFAM" id="SSF46785">
    <property type="entry name" value="Winged helix' DNA-binding domain"/>
    <property type="match status" value="1"/>
</dbReference>
<dbReference type="InterPro" id="IPR036388">
    <property type="entry name" value="WH-like_DNA-bd_sf"/>
</dbReference>
<reference evidence="1 2" key="1">
    <citation type="submission" date="2014-12" db="EMBL/GenBank/DDBJ databases">
        <title>Genome sequence of Flavobacterium beibuense RSKm HC5.</title>
        <authorList>
            <person name="Kim J.F."/>
            <person name="Song J.Y."/>
            <person name="Kwak M.-J."/>
            <person name="Lee S.-W."/>
        </authorList>
    </citation>
    <scope>NUCLEOTIDE SEQUENCE [LARGE SCALE GENOMIC DNA]</scope>
    <source>
        <strain evidence="1 2">RSKm HC5</strain>
    </source>
</reference>
<sequence>MSVPTVSDYLKTMSAAKILLATRKGQWTYYKRNEQLLQDLANHIKYKL</sequence>
<dbReference type="Gene3D" id="1.10.10.10">
    <property type="entry name" value="Winged helix-like DNA-binding domain superfamily/Winged helix DNA-binding domain"/>
    <property type="match status" value="1"/>
</dbReference>
<dbReference type="EMBL" id="JUIW01000006">
    <property type="protein sequence ID" value="RYJ42832.1"/>
    <property type="molecule type" value="Genomic_DNA"/>
</dbReference>
<gene>
    <name evidence="1" type="ORF">NU09_1931</name>
</gene>
<accession>A0A444WAI9</accession>
<proteinExistence type="predicted"/>
<evidence type="ECO:0000313" key="1">
    <source>
        <dbReference type="EMBL" id="RYJ42832.1"/>
    </source>
</evidence>
<dbReference type="InterPro" id="IPR036390">
    <property type="entry name" value="WH_DNA-bd_sf"/>
</dbReference>